<keyword evidence="2" id="KW-1003">Cell membrane</keyword>
<name>Q1ITA7_KORVE</name>
<evidence type="ECO:0000256" key="5">
    <source>
        <dbReference type="ARBA" id="ARBA00023136"/>
    </source>
</evidence>
<evidence type="ECO:0000256" key="6">
    <source>
        <dbReference type="SAM" id="Phobius"/>
    </source>
</evidence>
<dbReference type="KEGG" id="aba:Acid345_0890"/>
<dbReference type="EMBL" id="CP000360">
    <property type="protein sequence ID" value="ABF39893.1"/>
    <property type="molecule type" value="Genomic_DNA"/>
</dbReference>
<dbReference type="Pfam" id="PF13440">
    <property type="entry name" value="Polysacc_synt_3"/>
    <property type="match status" value="1"/>
</dbReference>
<feature type="transmembrane region" description="Helical" evidence="6">
    <location>
        <begin position="24"/>
        <end position="46"/>
    </location>
</feature>
<dbReference type="EnsemblBacteria" id="ABF39893">
    <property type="protein sequence ID" value="ABF39893"/>
    <property type="gene ID" value="Acid345_0890"/>
</dbReference>
<protein>
    <submittedName>
        <fullName evidence="7">Polysaccharide biosynthesis protein</fullName>
    </submittedName>
</protein>
<dbReference type="PANTHER" id="PTHR30250">
    <property type="entry name" value="PST FAMILY PREDICTED COLANIC ACID TRANSPORTER"/>
    <property type="match status" value="1"/>
</dbReference>
<feature type="transmembrane region" description="Helical" evidence="6">
    <location>
        <begin position="415"/>
        <end position="433"/>
    </location>
</feature>
<keyword evidence="5 6" id="KW-0472">Membrane</keyword>
<dbReference type="PANTHER" id="PTHR30250:SF26">
    <property type="entry name" value="PSMA PROTEIN"/>
    <property type="match status" value="1"/>
</dbReference>
<evidence type="ECO:0000313" key="8">
    <source>
        <dbReference type="Proteomes" id="UP000002432"/>
    </source>
</evidence>
<feature type="transmembrane region" description="Helical" evidence="6">
    <location>
        <begin position="358"/>
        <end position="376"/>
    </location>
</feature>
<organism evidence="7 8">
    <name type="scientific">Koribacter versatilis (strain Ellin345)</name>
    <dbReference type="NCBI Taxonomy" id="204669"/>
    <lineage>
        <taxon>Bacteria</taxon>
        <taxon>Pseudomonadati</taxon>
        <taxon>Acidobacteriota</taxon>
        <taxon>Terriglobia</taxon>
        <taxon>Terriglobales</taxon>
        <taxon>Candidatus Korobacteraceae</taxon>
        <taxon>Candidatus Korobacter</taxon>
    </lineage>
</organism>
<keyword evidence="8" id="KW-1185">Reference proteome</keyword>
<dbReference type="GO" id="GO:0005886">
    <property type="term" value="C:plasma membrane"/>
    <property type="evidence" value="ECO:0007669"/>
    <property type="project" value="UniProtKB-SubCell"/>
</dbReference>
<comment type="subcellular location">
    <subcellularLocation>
        <location evidence="1">Cell membrane</location>
        <topology evidence="1">Multi-pass membrane protein</topology>
    </subcellularLocation>
</comment>
<evidence type="ECO:0000256" key="3">
    <source>
        <dbReference type="ARBA" id="ARBA00022692"/>
    </source>
</evidence>
<dbReference type="eggNOG" id="COG2244">
    <property type="taxonomic scope" value="Bacteria"/>
</dbReference>
<dbReference type="RefSeq" id="WP_011521695.1">
    <property type="nucleotide sequence ID" value="NC_008009.1"/>
</dbReference>
<feature type="transmembrane region" description="Helical" evidence="6">
    <location>
        <begin position="326"/>
        <end position="346"/>
    </location>
</feature>
<proteinExistence type="predicted"/>
<keyword evidence="3 6" id="KW-0812">Transmembrane</keyword>
<dbReference type="InterPro" id="IPR050833">
    <property type="entry name" value="Poly_Biosynth_Transport"/>
</dbReference>
<evidence type="ECO:0000256" key="4">
    <source>
        <dbReference type="ARBA" id="ARBA00022989"/>
    </source>
</evidence>
<evidence type="ECO:0000313" key="7">
    <source>
        <dbReference type="EMBL" id="ABF39893.1"/>
    </source>
</evidence>
<feature type="transmembrane region" description="Helical" evidence="6">
    <location>
        <begin position="58"/>
        <end position="83"/>
    </location>
</feature>
<feature type="transmembrane region" description="Helical" evidence="6">
    <location>
        <begin position="104"/>
        <end position="124"/>
    </location>
</feature>
<dbReference type="Proteomes" id="UP000002432">
    <property type="component" value="Chromosome"/>
</dbReference>
<dbReference type="AlphaFoldDB" id="Q1ITA7"/>
<reference evidence="7 8" key="1">
    <citation type="journal article" date="2009" name="Appl. Environ. Microbiol.">
        <title>Three genomes from the phylum Acidobacteria provide insight into the lifestyles of these microorganisms in soils.</title>
        <authorList>
            <person name="Ward N.L."/>
            <person name="Challacombe J.F."/>
            <person name="Janssen P.H."/>
            <person name="Henrissat B."/>
            <person name="Coutinho P.M."/>
            <person name="Wu M."/>
            <person name="Xie G."/>
            <person name="Haft D.H."/>
            <person name="Sait M."/>
            <person name="Badger J."/>
            <person name="Barabote R.D."/>
            <person name="Bradley B."/>
            <person name="Brettin T.S."/>
            <person name="Brinkac L.M."/>
            <person name="Bruce D."/>
            <person name="Creasy T."/>
            <person name="Daugherty S.C."/>
            <person name="Davidsen T.M."/>
            <person name="DeBoy R.T."/>
            <person name="Detter J.C."/>
            <person name="Dodson R.J."/>
            <person name="Durkin A.S."/>
            <person name="Ganapathy A."/>
            <person name="Gwinn-Giglio M."/>
            <person name="Han C.S."/>
            <person name="Khouri H."/>
            <person name="Kiss H."/>
            <person name="Kothari S.P."/>
            <person name="Madupu R."/>
            <person name="Nelson K.E."/>
            <person name="Nelson W.C."/>
            <person name="Paulsen I."/>
            <person name="Penn K."/>
            <person name="Ren Q."/>
            <person name="Rosovitz M.J."/>
            <person name="Selengut J.D."/>
            <person name="Shrivastava S."/>
            <person name="Sullivan S.A."/>
            <person name="Tapia R."/>
            <person name="Thompson L.S."/>
            <person name="Watkins K.L."/>
            <person name="Yang Q."/>
            <person name="Yu C."/>
            <person name="Zafar N."/>
            <person name="Zhou L."/>
            <person name="Kuske C.R."/>
        </authorList>
    </citation>
    <scope>NUCLEOTIDE SEQUENCE [LARGE SCALE GENOMIC DNA]</scope>
    <source>
        <strain evidence="7 8">Ellin345</strain>
    </source>
</reference>
<sequence>MATSSESLTVGILQPRKRIEGAPLARNVVFSVVDYLTQPLLMLLTARYFVRALGLPLFGIWILVLAIIGSSGSICTGFGDAALKYVAAMRGRMDDDGVSRVIGLSAMLNLSMGIALALAFYALAPWSATHMFHLSGQLATEFVTALRIGGGVLAVRSLSFVFIGAFRAFELYERATQVVVSTRLATALAALVLVWKGFGVVAILWITLICEFGALLTLVHRGAGVWREVRVPRLKEDDWRSLTSFGFFGWVQALSGTLFSQADRLVVAALLGPSALTYYGVCVQCTQPIHGLTAAGCNVLFPHLSTKVETAGTSYLRKFLARAFRLNLLTVLGLAIVPLLLSRPLLTLWMGKSFSDHAAVTLSLVAASFALLALNVPGHYALMALGEVRYLTILNVAGCVLSLLLAWFFIPKIGIAGAAAARLAYGPLTWLLYARLQRLTSREEAR</sequence>
<gene>
    <name evidence="7" type="ordered locus">Acid345_0890</name>
</gene>
<evidence type="ECO:0000256" key="1">
    <source>
        <dbReference type="ARBA" id="ARBA00004651"/>
    </source>
</evidence>
<keyword evidence="4 6" id="KW-1133">Transmembrane helix</keyword>
<dbReference type="HOGENOM" id="CLU_051162_0_0_0"/>
<feature type="transmembrane region" description="Helical" evidence="6">
    <location>
        <begin position="388"/>
        <end position="409"/>
    </location>
</feature>
<feature type="transmembrane region" description="Helical" evidence="6">
    <location>
        <begin position="144"/>
        <end position="166"/>
    </location>
</feature>
<dbReference type="OrthoDB" id="111924at2"/>
<dbReference type="STRING" id="204669.Acid345_0890"/>
<accession>Q1ITA7</accession>
<evidence type="ECO:0000256" key="2">
    <source>
        <dbReference type="ARBA" id="ARBA00022475"/>
    </source>
</evidence>